<dbReference type="Pfam" id="PF11149">
    <property type="entry name" value="DUF2924"/>
    <property type="match status" value="1"/>
</dbReference>
<dbReference type="STRING" id="1123272.SAMN02745824_1700"/>
<dbReference type="InterPro" id="IPR021322">
    <property type="entry name" value="DUF2924"/>
</dbReference>
<reference evidence="2" key="1">
    <citation type="submission" date="2016-11" db="EMBL/GenBank/DDBJ databases">
        <authorList>
            <person name="Varghese N."/>
            <person name="Submissions S."/>
        </authorList>
    </citation>
    <scope>NUCLEOTIDE SEQUENCE [LARGE SCALE GENOMIC DNA]</scope>
    <source>
        <strain evidence="2">DSM 22363</strain>
    </source>
</reference>
<keyword evidence="2" id="KW-1185">Reference proteome</keyword>
<dbReference type="OrthoDB" id="284135at2"/>
<organism evidence="1 2">
    <name type="scientific">Parasphingorhabdus marina DSM 22363</name>
    <dbReference type="NCBI Taxonomy" id="1123272"/>
    <lineage>
        <taxon>Bacteria</taxon>
        <taxon>Pseudomonadati</taxon>
        <taxon>Pseudomonadota</taxon>
        <taxon>Alphaproteobacteria</taxon>
        <taxon>Sphingomonadales</taxon>
        <taxon>Sphingomonadaceae</taxon>
        <taxon>Parasphingorhabdus</taxon>
    </lineage>
</organism>
<protein>
    <recommendedName>
        <fullName evidence="3">DUF2924 domain-containing protein</fullName>
    </recommendedName>
</protein>
<sequence length="152" mass="17179">MSGLEQQLAALMAMPPAQLRSMWRDTYRSPAPDIGPDLLRRGIANRLQERVHGSLTGATKREIARLQKRIERTGKAGPTHAISLKNGTRLVREWNGKSYHVLVCDDGFEFEGRHYASLSHIAREITGAHWSGPRFFGLRKRSEYKPRVSASE</sequence>
<accession>A0A1N6D919</accession>
<evidence type="ECO:0000313" key="2">
    <source>
        <dbReference type="Proteomes" id="UP000185192"/>
    </source>
</evidence>
<proteinExistence type="predicted"/>
<dbReference type="EMBL" id="FSQW01000001">
    <property type="protein sequence ID" value="SIN67174.1"/>
    <property type="molecule type" value="Genomic_DNA"/>
</dbReference>
<dbReference type="RefSeq" id="WP_074204585.1">
    <property type="nucleotide sequence ID" value="NZ_FSQW01000001.1"/>
</dbReference>
<name>A0A1N6D919_9SPHN</name>
<dbReference type="AlphaFoldDB" id="A0A1N6D919"/>
<evidence type="ECO:0000313" key="1">
    <source>
        <dbReference type="EMBL" id="SIN67174.1"/>
    </source>
</evidence>
<dbReference type="Proteomes" id="UP000185192">
    <property type="component" value="Unassembled WGS sequence"/>
</dbReference>
<gene>
    <name evidence="1" type="ORF">SAMN02745824_1700</name>
</gene>
<evidence type="ECO:0008006" key="3">
    <source>
        <dbReference type="Google" id="ProtNLM"/>
    </source>
</evidence>